<dbReference type="PROSITE" id="PS50005">
    <property type="entry name" value="TPR"/>
    <property type="match status" value="3"/>
</dbReference>
<feature type="repeat" description="TPR" evidence="1">
    <location>
        <begin position="75"/>
        <end position="108"/>
    </location>
</feature>
<sequence length="200" mass="21521">MVLSGAAAAATGMMVWAIHSSSAAAPESKAQPAPKKTLENVDALLQTGVLQQQTHDSKGAARTYRRVLELDPQNKLAWYNLGVIAHEDGRTADARAAYEKSLKIDPAFESALFNEALLLKSSDPDRAMGLLERAIGANPQATTAHLHLADIWAKKNRDEEAADEYRRAVAADPSLRSHVPESFRDSLSPSPEPSPAGSTR</sequence>
<evidence type="ECO:0000313" key="4">
    <source>
        <dbReference type="EMBL" id="GGR01877.1"/>
    </source>
</evidence>
<feature type="repeat" description="TPR" evidence="1">
    <location>
        <begin position="41"/>
        <end position="74"/>
    </location>
</feature>
<feature type="repeat" description="TPR" evidence="1">
    <location>
        <begin position="142"/>
        <end position="175"/>
    </location>
</feature>
<evidence type="ECO:0000256" key="3">
    <source>
        <dbReference type="SAM" id="SignalP"/>
    </source>
</evidence>
<evidence type="ECO:0000256" key="1">
    <source>
        <dbReference type="PROSITE-ProRule" id="PRU00339"/>
    </source>
</evidence>
<dbReference type="InterPro" id="IPR019734">
    <property type="entry name" value="TPR_rpt"/>
</dbReference>
<keyword evidence="3" id="KW-0732">Signal</keyword>
<feature type="signal peptide" evidence="3">
    <location>
        <begin position="1"/>
        <end position="25"/>
    </location>
</feature>
<feature type="region of interest" description="Disordered" evidence="2">
    <location>
        <begin position="162"/>
        <end position="200"/>
    </location>
</feature>
<dbReference type="Proteomes" id="UP000658320">
    <property type="component" value="Unassembled WGS sequence"/>
</dbReference>
<dbReference type="Pfam" id="PF13432">
    <property type="entry name" value="TPR_16"/>
    <property type="match status" value="2"/>
</dbReference>
<dbReference type="InterPro" id="IPR011990">
    <property type="entry name" value="TPR-like_helical_dom_sf"/>
</dbReference>
<dbReference type="GO" id="GO:0035269">
    <property type="term" value="P:protein O-linked glycosylation via mannose"/>
    <property type="evidence" value="ECO:0007669"/>
    <property type="project" value="TreeGrafter"/>
</dbReference>
<proteinExistence type="predicted"/>
<dbReference type="PANTHER" id="PTHR44395">
    <property type="match status" value="1"/>
</dbReference>
<dbReference type="SUPFAM" id="SSF48452">
    <property type="entry name" value="TPR-like"/>
    <property type="match status" value="1"/>
</dbReference>
<dbReference type="AlphaFoldDB" id="A0A918C2C4"/>
<evidence type="ECO:0008006" key="6">
    <source>
        <dbReference type="Google" id="ProtNLM"/>
    </source>
</evidence>
<comment type="caution">
    <text evidence="4">The sequence shown here is derived from an EMBL/GenBank/DDBJ whole genome shotgun (WGS) entry which is preliminary data.</text>
</comment>
<dbReference type="PANTHER" id="PTHR44395:SF1">
    <property type="entry name" value="PROTEIN O-MANNOSYL-TRANSFERASE TMTC3"/>
    <property type="match status" value="1"/>
</dbReference>
<reference evidence="4" key="1">
    <citation type="journal article" date="2014" name="Int. J. Syst. Evol. Microbiol.">
        <title>Complete genome sequence of Corynebacterium casei LMG S-19264T (=DSM 44701T), isolated from a smear-ripened cheese.</title>
        <authorList>
            <consortium name="US DOE Joint Genome Institute (JGI-PGF)"/>
            <person name="Walter F."/>
            <person name="Albersmeier A."/>
            <person name="Kalinowski J."/>
            <person name="Ruckert C."/>
        </authorList>
    </citation>
    <scope>NUCLEOTIDE SEQUENCE</scope>
    <source>
        <strain evidence="4">JCM 4346</strain>
    </source>
</reference>
<protein>
    <recommendedName>
        <fullName evidence="6">Tetratricopeptide repeat protein</fullName>
    </recommendedName>
</protein>
<dbReference type="SMART" id="SM00028">
    <property type="entry name" value="TPR"/>
    <property type="match status" value="3"/>
</dbReference>
<evidence type="ECO:0000256" key="2">
    <source>
        <dbReference type="SAM" id="MobiDB-lite"/>
    </source>
</evidence>
<keyword evidence="1" id="KW-0802">TPR repeat</keyword>
<gene>
    <name evidence="4" type="ORF">GCM10010251_16990</name>
</gene>
<evidence type="ECO:0000313" key="5">
    <source>
        <dbReference type="Proteomes" id="UP000658320"/>
    </source>
</evidence>
<organism evidence="4 5">
    <name type="scientific">Streptomyces aurantiogriseus</name>
    <dbReference type="NCBI Taxonomy" id="66870"/>
    <lineage>
        <taxon>Bacteria</taxon>
        <taxon>Bacillati</taxon>
        <taxon>Actinomycetota</taxon>
        <taxon>Actinomycetes</taxon>
        <taxon>Kitasatosporales</taxon>
        <taxon>Streptomycetaceae</taxon>
        <taxon>Streptomyces</taxon>
    </lineage>
</organism>
<dbReference type="GO" id="GO:0000030">
    <property type="term" value="F:mannosyltransferase activity"/>
    <property type="evidence" value="ECO:0007669"/>
    <property type="project" value="TreeGrafter"/>
</dbReference>
<dbReference type="EMBL" id="BMSX01000003">
    <property type="protein sequence ID" value="GGR01877.1"/>
    <property type="molecule type" value="Genomic_DNA"/>
</dbReference>
<feature type="chain" id="PRO_5038766968" description="Tetratricopeptide repeat protein" evidence="3">
    <location>
        <begin position="26"/>
        <end position="200"/>
    </location>
</feature>
<keyword evidence="5" id="KW-1185">Reference proteome</keyword>
<name>A0A918C2C4_9ACTN</name>
<dbReference type="Gene3D" id="1.25.40.10">
    <property type="entry name" value="Tetratricopeptide repeat domain"/>
    <property type="match status" value="2"/>
</dbReference>
<reference evidence="4" key="2">
    <citation type="submission" date="2020-09" db="EMBL/GenBank/DDBJ databases">
        <authorList>
            <person name="Sun Q."/>
            <person name="Ohkuma M."/>
        </authorList>
    </citation>
    <scope>NUCLEOTIDE SEQUENCE</scope>
    <source>
        <strain evidence="4">JCM 4346</strain>
    </source>
</reference>
<accession>A0A918C2C4</accession>